<dbReference type="GeneID" id="20343065"/>
<dbReference type="InterPro" id="IPR044998">
    <property type="entry name" value="Timeless"/>
</dbReference>
<reference evidence="11" key="5">
    <citation type="submission" date="2018-04" db="UniProtKB">
        <authorList>
            <consortium name="EnsemblFungi"/>
        </authorList>
    </citation>
    <scope>IDENTIFICATION</scope>
    <source>
        <strain evidence="11">R3-111a-1</strain>
    </source>
</reference>
<evidence type="ECO:0000256" key="5">
    <source>
        <dbReference type="ARBA" id="ARBA00023242"/>
    </source>
</evidence>
<feature type="region of interest" description="Disordered" evidence="8">
    <location>
        <begin position="921"/>
        <end position="1050"/>
    </location>
</feature>
<feature type="compositionally biased region" description="Acidic residues" evidence="8">
    <location>
        <begin position="603"/>
        <end position="614"/>
    </location>
</feature>
<feature type="compositionally biased region" description="Basic residues" evidence="8">
    <location>
        <begin position="572"/>
        <end position="585"/>
    </location>
</feature>
<dbReference type="STRING" id="644352.J3NMU8"/>
<keyword evidence="10" id="KW-0413">Isomerase</keyword>
<protein>
    <recommendedName>
        <fullName evidence="3">Topoisomerase 1-associated factor 1</fullName>
    </recommendedName>
</protein>
<feature type="region of interest" description="Disordered" evidence="8">
    <location>
        <begin position="1072"/>
        <end position="1243"/>
    </location>
</feature>
<keyword evidence="7" id="KW-0131">Cell cycle</keyword>
<keyword evidence="6" id="KW-0469">Meiosis</keyword>
<feature type="compositionally biased region" description="Basic residues" evidence="8">
    <location>
        <begin position="993"/>
        <end position="1002"/>
    </location>
</feature>
<keyword evidence="12" id="KW-1185">Reference proteome</keyword>
<dbReference type="EnsemblFungi" id="EJT77499">
    <property type="protein sequence ID" value="EJT77499"/>
    <property type="gene ID" value="GGTG_02607"/>
</dbReference>
<dbReference type="GO" id="GO:0031298">
    <property type="term" value="C:replication fork protection complex"/>
    <property type="evidence" value="ECO:0007669"/>
    <property type="project" value="TreeGrafter"/>
</dbReference>
<evidence type="ECO:0000259" key="9">
    <source>
        <dbReference type="Pfam" id="PF04821"/>
    </source>
</evidence>
<reference evidence="11" key="4">
    <citation type="journal article" date="2015" name="G3 (Bethesda)">
        <title>Genome sequences of three phytopathogenic species of the Magnaporthaceae family of fungi.</title>
        <authorList>
            <person name="Okagaki L.H."/>
            <person name="Nunes C.C."/>
            <person name="Sailsbery J."/>
            <person name="Clay B."/>
            <person name="Brown D."/>
            <person name="John T."/>
            <person name="Oh Y."/>
            <person name="Young N."/>
            <person name="Fitzgerald M."/>
            <person name="Haas B.J."/>
            <person name="Zeng Q."/>
            <person name="Young S."/>
            <person name="Adiconis X."/>
            <person name="Fan L."/>
            <person name="Levin J.Z."/>
            <person name="Mitchell T.K."/>
            <person name="Okubara P.A."/>
            <person name="Farman M.L."/>
            <person name="Kohn L.M."/>
            <person name="Birren B."/>
            <person name="Ma L.-J."/>
            <person name="Dean R.A."/>
        </authorList>
    </citation>
    <scope>NUCLEOTIDE SEQUENCE</scope>
    <source>
        <strain evidence="11">R3-111a-1</strain>
    </source>
</reference>
<evidence type="ECO:0000256" key="7">
    <source>
        <dbReference type="ARBA" id="ARBA00023306"/>
    </source>
</evidence>
<dbReference type="RefSeq" id="XP_009218644.1">
    <property type="nucleotide sequence ID" value="XM_009220380.1"/>
</dbReference>
<dbReference type="AlphaFoldDB" id="J3NMU8"/>
<accession>J3NMU8</accession>
<feature type="compositionally biased region" description="Low complexity" evidence="8">
    <location>
        <begin position="1192"/>
        <end position="1206"/>
    </location>
</feature>
<dbReference type="GO" id="GO:0043111">
    <property type="term" value="P:replication fork arrest"/>
    <property type="evidence" value="ECO:0007669"/>
    <property type="project" value="TreeGrafter"/>
</dbReference>
<dbReference type="Pfam" id="PF04821">
    <property type="entry name" value="TIMELESS"/>
    <property type="match status" value="1"/>
</dbReference>
<feature type="compositionally biased region" description="Basic and acidic residues" evidence="8">
    <location>
        <begin position="926"/>
        <end position="936"/>
    </location>
</feature>
<evidence type="ECO:0000256" key="1">
    <source>
        <dbReference type="ARBA" id="ARBA00004123"/>
    </source>
</evidence>
<feature type="compositionally biased region" description="Basic and acidic residues" evidence="8">
    <location>
        <begin position="838"/>
        <end position="853"/>
    </location>
</feature>
<feature type="compositionally biased region" description="Acidic residues" evidence="8">
    <location>
        <begin position="956"/>
        <end position="977"/>
    </location>
</feature>
<sequence length="1243" mass="138685">MEAAEGSNDVVHPEVRAHINSLVSALGGTSADDDGRYKLGDDALEVLRDMKRWIRFYDEKTNRMDVARCLAEANAVGGDLLPILALWPEAEADSRLRARIALACYEILTPLTWPIERDPERTTVNHYRHMPVLQLAQLAYKRDIVNYDGAQILHTAVRVALPSMAIPAADRSPRDQGIIKLVLYFLRNIAAIAPPPGLGYDGDESQISRSATVDAFSYQDVFLALLTVASNIGDDFRTEDVIVMEIIFHLVKRVDIPKLFLDEDALGHAKADDLANLIQKEKAMLQSHSKRGPTRHNRFGTMVWVQRADGRMSAVSGQDALRDKASRERKMDESKTFRPPRKSRKAEMEPKDLGPPVSLNPRANTQLRRFVEDFLDSAFNPLFQHVRKTIERDAPYLLHQHRAQFFYLVSWFLEAERARIKTDKEKEKKKKKPAAAPAPAAAAPPPEDEVSPFNLVAAVLNQEMFVAMNRAMDRAYNDKDWQELTTVMRCFTQILLTVQDMADAGGEENEDIADNILNRLFYEETTHDLITNIARTFKDQGFEYLDACTELVHTYLRILEAYSKQNVDMQVRSRKRTRKKKKKKKAAAEGEGENLIDGGPGPDEADSGDEDDEAQAERTSKERKFDFSRFAARFVPQGVVDTFVAFARYYRDLDDAQLKRAHRYFFRVAFKQDMSVMLFRVDIIHLLYNMVRGPDALPKTSATFRDWEELVKQVTRKCVRKIEERPALIIEMLFSKINSTAHYLEFGFEKQTISSGSSAKPRPAAELEFKPTAGIEGLDRQIAVAVAVLLDKNMSEHISWVKQKLEDAESERRAWEVADMAMPSVEASAGAAEGEEGAAEKPSEPRMPKEHSDTVVQPDTDARRLAIFKNPHLRLLMKLVGFERLSPDTDETPESVWIIPARLGADDLLESLTNISAAEFSPPAFEDGKSAEDQLRRKPTAGAAAAAARRRRAAADDDGDDVAGMLDDDSSGEEEFLFEPGGPTARKPDEAARKKKGTRRRKGDKEPPTDDQLDEKARARREREREKLRKIKSAAVVHSSDEEDDPEADAAFFARERERMATRDALYTRLAGLGDDGDDIVPSAADSTKPAAAAGEKKVTRKKNKAAFLDDSDDNEDEEGDDEDGSDSESVAKRKRKSDNHDDDDDSDGTAGAPSPSPPKRKTAKKPVKRRKKAAAAFADSDDDDENEGATEMVAAPAAAAAAAAAEDVDMDDDEDDEPVAKAPPQKRGRAKAGFVVDSSDDE</sequence>
<evidence type="ECO:0000256" key="3">
    <source>
        <dbReference type="ARBA" id="ARBA00021529"/>
    </source>
</evidence>
<keyword evidence="4" id="KW-0236">DNA replication inhibitor</keyword>
<dbReference type="EMBL" id="GL385396">
    <property type="protein sequence ID" value="EJT77499.1"/>
    <property type="molecule type" value="Genomic_DNA"/>
</dbReference>
<evidence type="ECO:0000256" key="2">
    <source>
        <dbReference type="ARBA" id="ARBA00008174"/>
    </source>
</evidence>
<feature type="compositionally biased region" description="Basic and acidic residues" evidence="8">
    <location>
        <begin position="320"/>
        <end position="336"/>
    </location>
</feature>
<dbReference type="InterPro" id="IPR006906">
    <property type="entry name" value="Timeless_N"/>
</dbReference>
<evidence type="ECO:0000313" key="10">
    <source>
        <dbReference type="EMBL" id="EJT77499.1"/>
    </source>
</evidence>
<keyword evidence="5" id="KW-0539">Nucleus</keyword>
<evidence type="ECO:0000256" key="4">
    <source>
        <dbReference type="ARBA" id="ARBA00022880"/>
    </source>
</evidence>
<feature type="compositionally biased region" description="Basic and acidic residues" evidence="8">
    <location>
        <begin position="1003"/>
        <end position="1027"/>
    </location>
</feature>
<comment type="subcellular location">
    <subcellularLocation>
        <location evidence="1">Nucleus</location>
    </subcellularLocation>
</comment>
<dbReference type="GO" id="GO:0051321">
    <property type="term" value="P:meiotic cell cycle"/>
    <property type="evidence" value="ECO:0007669"/>
    <property type="project" value="UniProtKB-KW"/>
</dbReference>
<evidence type="ECO:0000313" key="11">
    <source>
        <dbReference type="EnsemblFungi" id="EJT77499"/>
    </source>
</evidence>
<dbReference type="GO" id="GO:0006281">
    <property type="term" value="P:DNA repair"/>
    <property type="evidence" value="ECO:0007669"/>
    <property type="project" value="TreeGrafter"/>
</dbReference>
<feature type="compositionally biased region" description="Basic residues" evidence="8">
    <location>
        <begin position="1159"/>
        <end position="1174"/>
    </location>
</feature>
<feature type="domain" description="Timeless N-terminal" evidence="9">
    <location>
        <begin position="36"/>
        <end position="305"/>
    </location>
</feature>
<gene>
    <name evidence="11" type="primary">20343065</name>
    <name evidence="10" type="ORF">GGTG_02607</name>
</gene>
<organism evidence="10">
    <name type="scientific">Gaeumannomyces tritici (strain R3-111a-1)</name>
    <name type="common">Wheat and barley take-all root rot fungus</name>
    <name type="synonym">Gaeumannomyces graminis var. tritici</name>
    <dbReference type="NCBI Taxonomy" id="644352"/>
    <lineage>
        <taxon>Eukaryota</taxon>
        <taxon>Fungi</taxon>
        <taxon>Dikarya</taxon>
        <taxon>Ascomycota</taxon>
        <taxon>Pezizomycotina</taxon>
        <taxon>Sordariomycetes</taxon>
        <taxon>Sordariomycetidae</taxon>
        <taxon>Magnaporthales</taxon>
        <taxon>Magnaporthaceae</taxon>
        <taxon>Gaeumannomyces</taxon>
    </lineage>
</organism>
<feature type="region of interest" description="Disordered" evidence="8">
    <location>
        <begin position="570"/>
        <end position="621"/>
    </location>
</feature>
<reference evidence="10" key="2">
    <citation type="submission" date="2010-07" db="EMBL/GenBank/DDBJ databases">
        <authorList>
            <consortium name="The Broad Institute Genome Sequencing Platform"/>
            <consortium name="Broad Institute Genome Sequencing Center for Infectious Disease"/>
            <person name="Ma L.-J."/>
            <person name="Dead R."/>
            <person name="Young S."/>
            <person name="Zeng Q."/>
            <person name="Koehrsen M."/>
            <person name="Alvarado L."/>
            <person name="Berlin A."/>
            <person name="Chapman S.B."/>
            <person name="Chen Z."/>
            <person name="Freedman E."/>
            <person name="Gellesch M."/>
            <person name="Goldberg J."/>
            <person name="Griggs A."/>
            <person name="Gujja S."/>
            <person name="Heilman E.R."/>
            <person name="Heiman D."/>
            <person name="Hepburn T."/>
            <person name="Howarth C."/>
            <person name="Jen D."/>
            <person name="Larson L."/>
            <person name="Mehta T."/>
            <person name="Neiman D."/>
            <person name="Pearson M."/>
            <person name="Roberts A."/>
            <person name="Saif S."/>
            <person name="Shea T."/>
            <person name="Shenoy N."/>
            <person name="Sisk P."/>
            <person name="Stolte C."/>
            <person name="Sykes S."/>
            <person name="Walk T."/>
            <person name="White J."/>
            <person name="Yandava C."/>
            <person name="Haas B."/>
            <person name="Nusbaum C."/>
            <person name="Birren B."/>
        </authorList>
    </citation>
    <scope>NUCLEOTIDE SEQUENCE</scope>
    <source>
        <strain evidence="10">R3-111a-1</strain>
    </source>
</reference>
<proteinExistence type="inferred from homology"/>
<reference evidence="12" key="1">
    <citation type="submission" date="2010-07" db="EMBL/GenBank/DDBJ databases">
        <title>The genome sequence of Gaeumannomyces graminis var. tritici strain R3-111a-1.</title>
        <authorList>
            <consortium name="The Broad Institute Genome Sequencing Platform"/>
            <person name="Ma L.-J."/>
            <person name="Dead R."/>
            <person name="Young S."/>
            <person name="Zeng Q."/>
            <person name="Koehrsen M."/>
            <person name="Alvarado L."/>
            <person name="Berlin A."/>
            <person name="Chapman S.B."/>
            <person name="Chen Z."/>
            <person name="Freedman E."/>
            <person name="Gellesch M."/>
            <person name="Goldberg J."/>
            <person name="Griggs A."/>
            <person name="Gujja S."/>
            <person name="Heilman E.R."/>
            <person name="Heiman D."/>
            <person name="Hepburn T."/>
            <person name="Howarth C."/>
            <person name="Jen D."/>
            <person name="Larson L."/>
            <person name="Mehta T."/>
            <person name="Neiman D."/>
            <person name="Pearson M."/>
            <person name="Roberts A."/>
            <person name="Saif S."/>
            <person name="Shea T."/>
            <person name="Shenoy N."/>
            <person name="Sisk P."/>
            <person name="Stolte C."/>
            <person name="Sykes S."/>
            <person name="Walk T."/>
            <person name="White J."/>
            <person name="Yandava C."/>
            <person name="Haas B."/>
            <person name="Nusbaum C."/>
            <person name="Birren B."/>
        </authorList>
    </citation>
    <scope>NUCLEOTIDE SEQUENCE [LARGE SCALE GENOMIC DNA]</scope>
    <source>
        <strain evidence="12">R3-111a-1</strain>
    </source>
</reference>
<dbReference type="GO" id="GO:0003677">
    <property type="term" value="F:DNA binding"/>
    <property type="evidence" value="ECO:0007669"/>
    <property type="project" value="TreeGrafter"/>
</dbReference>
<comment type="similarity">
    <text evidence="2">Belongs to the timeless family.</text>
</comment>
<dbReference type="GO" id="GO:0016853">
    <property type="term" value="F:isomerase activity"/>
    <property type="evidence" value="ECO:0007669"/>
    <property type="project" value="UniProtKB-KW"/>
</dbReference>
<feature type="compositionally biased region" description="Acidic residues" evidence="8">
    <location>
        <begin position="1207"/>
        <end position="1218"/>
    </location>
</feature>
<feature type="region of interest" description="Disordered" evidence="8">
    <location>
        <begin position="315"/>
        <end position="361"/>
    </location>
</feature>
<dbReference type="HOGENOM" id="CLU_004390_0_0_1"/>
<evidence type="ECO:0000256" key="8">
    <source>
        <dbReference type="SAM" id="MobiDB-lite"/>
    </source>
</evidence>
<dbReference type="GO" id="GO:0000076">
    <property type="term" value="P:DNA replication checkpoint signaling"/>
    <property type="evidence" value="ECO:0007669"/>
    <property type="project" value="TreeGrafter"/>
</dbReference>
<feature type="region of interest" description="Disordered" evidence="8">
    <location>
        <begin position="423"/>
        <end position="448"/>
    </location>
</feature>
<dbReference type="eggNOG" id="KOG1974">
    <property type="taxonomic scope" value="Eukaryota"/>
</dbReference>
<dbReference type="OrthoDB" id="310853at2759"/>
<dbReference type="PANTHER" id="PTHR22940:SF4">
    <property type="entry name" value="PROTEIN TIMELESS HOMOLOG"/>
    <property type="match status" value="1"/>
</dbReference>
<dbReference type="PANTHER" id="PTHR22940">
    <property type="entry name" value="TIMEOUT/TIMELESS-2"/>
    <property type="match status" value="1"/>
</dbReference>
<dbReference type="FunCoup" id="J3NMU8">
    <property type="interactions" value="45"/>
</dbReference>
<evidence type="ECO:0000313" key="12">
    <source>
        <dbReference type="Proteomes" id="UP000006039"/>
    </source>
</evidence>
<feature type="compositionally biased region" description="Acidic residues" evidence="8">
    <location>
        <begin position="1180"/>
        <end position="1189"/>
    </location>
</feature>
<feature type="compositionally biased region" description="Acidic residues" evidence="8">
    <location>
        <begin position="1110"/>
        <end position="1127"/>
    </location>
</feature>
<evidence type="ECO:0000256" key="6">
    <source>
        <dbReference type="ARBA" id="ARBA00023254"/>
    </source>
</evidence>
<name>J3NMU8_GAET3</name>
<dbReference type="VEuPathDB" id="FungiDB:GGTG_02607"/>
<dbReference type="Proteomes" id="UP000006039">
    <property type="component" value="Unassembled WGS sequence"/>
</dbReference>
<feature type="compositionally biased region" description="Low complexity" evidence="8">
    <location>
        <begin position="1082"/>
        <end position="1094"/>
    </location>
</feature>
<feature type="region of interest" description="Disordered" evidence="8">
    <location>
        <begin position="826"/>
        <end position="857"/>
    </location>
</feature>
<reference evidence="10" key="3">
    <citation type="submission" date="2010-09" db="EMBL/GenBank/DDBJ databases">
        <title>Annotation of Gaeumannomyces graminis var. tritici R3-111a-1.</title>
        <authorList>
            <consortium name="The Broad Institute Genome Sequencing Platform"/>
            <person name="Ma L.-J."/>
            <person name="Dead R."/>
            <person name="Young S.K."/>
            <person name="Zeng Q."/>
            <person name="Gargeya S."/>
            <person name="Fitzgerald M."/>
            <person name="Haas B."/>
            <person name="Abouelleil A."/>
            <person name="Alvarado L."/>
            <person name="Arachchi H.M."/>
            <person name="Berlin A."/>
            <person name="Brown A."/>
            <person name="Chapman S.B."/>
            <person name="Chen Z."/>
            <person name="Dunbar C."/>
            <person name="Freedman E."/>
            <person name="Gearin G."/>
            <person name="Gellesch M."/>
            <person name="Goldberg J."/>
            <person name="Griggs A."/>
            <person name="Gujja S."/>
            <person name="Heiman D."/>
            <person name="Howarth C."/>
            <person name="Larson L."/>
            <person name="Lui A."/>
            <person name="MacDonald P.J.P."/>
            <person name="Mehta T."/>
            <person name="Montmayeur A."/>
            <person name="Murphy C."/>
            <person name="Neiman D."/>
            <person name="Pearson M."/>
            <person name="Priest M."/>
            <person name="Roberts A."/>
            <person name="Saif S."/>
            <person name="Shea T."/>
            <person name="Shenoy N."/>
            <person name="Sisk P."/>
            <person name="Stolte C."/>
            <person name="Sykes S."/>
            <person name="Yandava C."/>
            <person name="Wortman J."/>
            <person name="Nusbaum C."/>
            <person name="Birren B."/>
        </authorList>
    </citation>
    <scope>NUCLEOTIDE SEQUENCE</scope>
    <source>
        <strain evidence="10">R3-111a-1</strain>
    </source>
</reference>